<evidence type="ECO:0000259" key="1">
    <source>
        <dbReference type="Pfam" id="PF05709"/>
    </source>
</evidence>
<dbReference type="AlphaFoldDB" id="A0AAW9JKC3"/>
<dbReference type="EMBL" id="JAXOGL010000008">
    <property type="protein sequence ID" value="MDZ5597867.1"/>
    <property type="molecule type" value="Genomic_DNA"/>
</dbReference>
<evidence type="ECO:0000313" key="3">
    <source>
        <dbReference type="EMBL" id="MDZ5597867.1"/>
    </source>
</evidence>
<protein>
    <submittedName>
        <fullName evidence="3">Phage tail family protein</fullName>
    </submittedName>
</protein>
<dbReference type="Gene3D" id="2.40.30.200">
    <property type="match status" value="1"/>
</dbReference>
<dbReference type="InterPro" id="IPR054738">
    <property type="entry name" value="Siphovirus-type_tail_C"/>
</dbReference>
<dbReference type="Proteomes" id="UP001290582">
    <property type="component" value="Unassembled WGS sequence"/>
</dbReference>
<sequence length="501" mass="56241">MSVTMKVNGKSSAELFVINKIERYGFGFEKSSIIQRGGVKIVGSRRSEKTIKVDFTICDDKLAVPEIKRRIDAFIKESDNKISFDDEPNLYYMADLTSIDLEEITQFLATGTITFVVPDGLAHSVDLTPFTATINDQGILSVDIDYDGTGETPLEINIKNIDETGYLSVIGVNGEEATFITQLGYVDEANGEVRTKAQTIRPKENGKNFADWQNASVFYENQSKKIVTTMTATSDFGGWLGILPGSFSNSGYPFYGACKELVFDIPMKYCYTWARAWFETGRMGQCGEWCLAYVDEDNHFIAGMAIEKDDAVGNTANIRFLIGDGNGGSTVFKAIQYTPSYWIPPNPYGSQSRESNRNMFDLKKEGSKITYFWNGGYYTHNVPALENKRVKRLQFYVGQYGSQPVSKLVTRMGIRDILVVDLKSQYWVDVPNRFIAGSKVDIKKENGANIVYRDGIKTLDDLITGSTFPILKPGQNHIEFGYSNFTTTPPTITGTYRKRWY</sequence>
<organism evidence="3 4">
    <name type="scientific">Enterococcus cecorum</name>
    <dbReference type="NCBI Taxonomy" id="44008"/>
    <lineage>
        <taxon>Bacteria</taxon>
        <taxon>Bacillati</taxon>
        <taxon>Bacillota</taxon>
        <taxon>Bacilli</taxon>
        <taxon>Lactobacillales</taxon>
        <taxon>Enterococcaceae</taxon>
        <taxon>Enterococcus</taxon>
    </lineage>
</organism>
<evidence type="ECO:0000259" key="2">
    <source>
        <dbReference type="Pfam" id="PF22768"/>
    </source>
</evidence>
<comment type="caution">
    <text evidence="3">The sequence shown here is derived from an EMBL/GenBank/DDBJ whole genome shotgun (WGS) entry which is preliminary data.</text>
</comment>
<feature type="domain" description="Siphovirus-type tail component C-terminal" evidence="2">
    <location>
        <begin position="398"/>
        <end position="500"/>
    </location>
</feature>
<dbReference type="InterPro" id="IPR006520">
    <property type="entry name" value="Dit_BPSPP_N"/>
</dbReference>
<dbReference type="RefSeq" id="WP_171310280.1">
    <property type="nucleotide sequence ID" value="NZ_JAKYKM010000019.1"/>
</dbReference>
<evidence type="ECO:0000313" key="4">
    <source>
        <dbReference type="Proteomes" id="UP001290582"/>
    </source>
</evidence>
<dbReference type="Pfam" id="PF05709">
    <property type="entry name" value="Sipho_tail"/>
    <property type="match status" value="1"/>
</dbReference>
<dbReference type="InterPro" id="IPR008841">
    <property type="entry name" value="Siphovirus-type_tail_N"/>
</dbReference>
<feature type="domain" description="Siphovirus-type tail component RIFT-related" evidence="1">
    <location>
        <begin position="29"/>
        <end position="117"/>
    </location>
</feature>
<dbReference type="NCBIfam" id="TIGR01633">
    <property type="entry name" value="phi3626_gp14_N"/>
    <property type="match status" value="1"/>
</dbReference>
<reference evidence="3" key="1">
    <citation type="submission" date="2023-12" db="EMBL/GenBank/DDBJ databases">
        <title>Molecular genomic analyses of Enterococcus cecorum from sepsis oubreaks in broilers.</title>
        <authorList>
            <person name="Rhoads D."/>
            <person name="Alrubaye A."/>
        </authorList>
    </citation>
    <scope>NUCLEOTIDE SEQUENCE</scope>
    <source>
        <strain evidence="3">1755</strain>
    </source>
</reference>
<dbReference type="Pfam" id="PF22768">
    <property type="entry name" value="SPP1_Dit"/>
    <property type="match status" value="1"/>
</dbReference>
<gene>
    <name evidence="3" type="ORF">U1294_06465</name>
</gene>
<name>A0AAW9JKC3_9ENTE</name>
<proteinExistence type="predicted"/>
<accession>A0AAW9JKC3</accession>